<dbReference type="GeneID" id="101783660"/>
<dbReference type="Gramene" id="KQL08185">
    <property type="protein sequence ID" value="KQL08185"/>
    <property type="gene ID" value="SETIT_001524mg"/>
</dbReference>
<reference evidence="3" key="3">
    <citation type="submission" date="2018-08" db="UniProtKB">
        <authorList>
            <consortium name="EnsemblPlants"/>
        </authorList>
    </citation>
    <scope>IDENTIFICATION</scope>
    <source>
        <strain evidence="3">Yugu1</strain>
    </source>
</reference>
<dbReference type="Gene3D" id="1.10.260.200">
    <property type="match status" value="1"/>
</dbReference>
<organism evidence="3 4">
    <name type="scientific">Setaria italica</name>
    <name type="common">Foxtail millet</name>
    <name type="synonym">Panicum italicum</name>
    <dbReference type="NCBI Taxonomy" id="4555"/>
    <lineage>
        <taxon>Eukaryota</taxon>
        <taxon>Viridiplantae</taxon>
        <taxon>Streptophyta</taxon>
        <taxon>Embryophyta</taxon>
        <taxon>Tracheophyta</taxon>
        <taxon>Spermatophyta</taxon>
        <taxon>Magnoliopsida</taxon>
        <taxon>Liliopsida</taxon>
        <taxon>Poales</taxon>
        <taxon>Poaceae</taxon>
        <taxon>PACMAD clade</taxon>
        <taxon>Panicoideae</taxon>
        <taxon>Panicodae</taxon>
        <taxon>Paniceae</taxon>
        <taxon>Cenchrinae</taxon>
        <taxon>Setaria</taxon>
    </lineage>
</organism>
<dbReference type="OrthoDB" id="604159at2759"/>
<sequence>MATATPVPASCALEEVLLDGYAYIGNKPNHTTAVSLTRNTEIIVASFWSERPPLPSRLYVHCPELESSAFSQLPRILCVVEGLILFRVAIRCREPILYEECDYFIYHVDSRSLKEIPNPSPFSIRDDDMGLLPRGNHYTVAALVPTSDDKVFTLHLFQSEIRRWTSKDVSLEAPQSEFPIEIPRDTDACRLLSHTTSTVITLGGEDGTMGWVDLWRGILLCDVLLPAPKLRGVPLPWPRAMYLPNGESRINFGSPKLYRGIAFSKEKRCLRFVDLDTIFNRLPASDKEGGIPTYRFEGWEITKWSNCNLTNSFEDWQADYLPIHANDIKLNEQIQKQMLEYQLLWPKAPSQGNSVAADPGRNLENVTVFLPTPSMDDSNVVFLIAKAEFRQPKAYVLEVDMGNSQLKGVTEFGTAREPCARVICCHGSVSKV</sequence>
<evidence type="ECO:0000313" key="2">
    <source>
        <dbReference type="EMBL" id="RCV28614.1"/>
    </source>
</evidence>
<name>K3XI02_SETIT</name>
<dbReference type="HOGENOM" id="CLU_008956_6_2_1"/>
<reference evidence="2 4" key="1">
    <citation type="journal article" date="2012" name="Nat. Biotechnol.">
        <title>Reference genome sequence of the model plant Setaria.</title>
        <authorList>
            <person name="Bennetzen J.L."/>
            <person name="Schmutz J."/>
            <person name="Wang H."/>
            <person name="Percifield R."/>
            <person name="Hawkins J."/>
            <person name="Pontaroli A.C."/>
            <person name="Estep M."/>
            <person name="Feng L."/>
            <person name="Vaughn J.N."/>
            <person name="Grimwood J."/>
            <person name="Jenkins J."/>
            <person name="Barry K."/>
            <person name="Lindquist E."/>
            <person name="Hellsten U."/>
            <person name="Deshpande S."/>
            <person name="Wang X."/>
            <person name="Wu X."/>
            <person name="Mitros T."/>
            <person name="Triplett J."/>
            <person name="Yang X."/>
            <person name="Ye C.Y."/>
            <person name="Mauro-Herrera M."/>
            <person name="Wang L."/>
            <person name="Li P."/>
            <person name="Sharma M."/>
            <person name="Sharma R."/>
            <person name="Ronald P.C."/>
            <person name="Panaud O."/>
            <person name="Kellogg E.A."/>
            <person name="Brutnell T.P."/>
            <person name="Doust A.N."/>
            <person name="Tuskan G.A."/>
            <person name="Rokhsar D."/>
            <person name="Devos K.M."/>
        </authorList>
    </citation>
    <scope>NUCLEOTIDE SEQUENCE [LARGE SCALE GENOMIC DNA]</scope>
    <source>
        <strain evidence="4">cv. Yugu1</strain>
        <strain evidence="2">Yugu1</strain>
    </source>
</reference>
<gene>
    <name evidence="3" type="primary">LOC101783660</name>
    <name evidence="2" type="ORF">SETIT_5G417400v2</name>
</gene>
<dbReference type="OMA" id="CMPVHAD"/>
<protein>
    <recommendedName>
        <fullName evidence="1">DUF1618 domain-containing protein</fullName>
    </recommendedName>
</protein>
<dbReference type="KEGG" id="sita:101783660"/>
<dbReference type="PANTHER" id="PTHR33074">
    <property type="entry name" value="EXPRESSED PROTEIN-RELATED"/>
    <property type="match status" value="1"/>
</dbReference>
<dbReference type="eggNOG" id="ENOG502R5WU">
    <property type="taxonomic scope" value="Eukaryota"/>
</dbReference>
<accession>K3XI02</accession>
<keyword evidence="4" id="KW-1185">Reference proteome</keyword>
<evidence type="ECO:0000313" key="3">
    <source>
        <dbReference type="EnsemblPlants" id="KQL08185"/>
    </source>
</evidence>
<reference evidence="2" key="2">
    <citation type="submission" date="2015-07" db="EMBL/GenBank/DDBJ databases">
        <authorList>
            <person name="Noorani M."/>
        </authorList>
    </citation>
    <scope>NUCLEOTIDE SEQUENCE</scope>
    <source>
        <strain evidence="2">Yugu1</strain>
    </source>
</reference>
<proteinExistence type="predicted"/>
<dbReference type="EMBL" id="AGNK02003421">
    <property type="status" value="NOT_ANNOTATED_CDS"/>
    <property type="molecule type" value="Genomic_DNA"/>
</dbReference>
<dbReference type="InterPro" id="IPR011676">
    <property type="entry name" value="DUF1618"/>
</dbReference>
<dbReference type="EMBL" id="CM003532">
    <property type="protein sequence ID" value="RCV28614.1"/>
    <property type="molecule type" value="Genomic_DNA"/>
</dbReference>
<dbReference type="EnsemblPlants" id="KQL08185">
    <property type="protein sequence ID" value="KQL08185"/>
    <property type="gene ID" value="SETIT_001524mg"/>
</dbReference>
<dbReference type="AlphaFoldDB" id="K3XI02"/>
<evidence type="ECO:0000259" key="1">
    <source>
        <dbReference type="Pfam" id="PF07762"/>
    </source>
</evidence>
<dbReference type="Pfam" id="PF07762">
    <property type="entry name" value="DUF1618"/>
    <property type="match status" value="1"/>
</dbReference>
<dbReference type="PANTHER" id="PTHR33074:SF126">
    <property type="entry name" value="OS07G0633300 PROTEIN"/>
    <property type="match status" value="1"/>
</dbReference>
<dbReference type="Proteomes" id="UP000004995">
    <property type="component" value="Unassembled WGS sequence"/>
</dbReference>
<feature type="domain" description="DUF1618" evidence="1">
    <location>
        <begin position="211"/>
        <end position="382"/>
    </location>
</feature>
<evidence type="ECO:0000313" key="4">
    <source>
        <dbReference type="Proteomes" id="UP000004995"/>
    </source>
</evidence>
<dbReference type="RefSeq" id="XP_004970948.1">
    <property type="nucleotide sequence ID" value="XM_004970891.2"/>
</dbReference>